<sequence length="330" mass="37303">MNVSADNTTSDAFPSSRKQIPTILIVFTSLQMLVLVVACVGNGIVAAVFVRYIKPMTATSKFILCLAVADFCVGISSGSQILYLFFPELSKNLYTCLLRYQVVSMMTMASQLAAGFTTFDRYIAICRNTIHHRIMKPSVVNCLIAFLWIYSFTVAGLPFVYFNNWDQGVSCSFSYLLHKWLYLLSGFVEYSCMAISVFLYGLILRKARQIYAKSLKKATEGPDNERNRKIIKNIRSAKVMGYVTLALVVSWSPYKVYQLRYGFGITSDFSFNLSSWLVFLGIFNSVVNPFIYAYQRKDFRSGCQKLCCGCGRRAASAKYTEDTEEPSSRF</sequence>
<keyword evidence="6" id="KW-0297">G-protein coupled receptor</keyword>
<gene>
    <name evidence="10" type="primary">LOC111125981</name>
</gene>
<feature type="transmembrane region" description="Helical" evidence="7">
    <location>
        <begin position="236"/>
        <end position="254"/>
    </location>
</feature>
<feature type="transmembrane region" description="Helical" evidence="7">
    <location>
        <begin position="62"/>
        <end position="86"/>
    </location>
</feature>
<feature type="transmembrane region" description="Helical" evidence="7">
    <location>
        <begin position="274"/>
        <end position="294"/>
    </location>
</feature>
<keyword evidence="3 6" id="KW-0812">Transmembrane</keyword>
<dbReference type="PRINTS" id="PR00237">
    <property type="entry name" value="GPCRRHODOPSN"/>
</dbReference>
<feature type="transmembrane region" description="Helical" evidence="7">
    <location>
        <begin position="139"/>
        <end position="160"/>
    </location>
</feature>
<evidence type="ECO:0000256" key="2">
    <source>
        <dbReference type="ARBA" id="ARBA00022475"/>
    </source>
</evidence>
<dbReference type="Gene3D" id="1.20.1070.10">
    <property type="entry name" value="Rhodopsin 7-helix transmembrane proteins"/>
    <property type="match status" value="1"/>
</dbReference>
<dbReference type="RefSeq" id="XP_022326011.1">
    <property type="nucleotide sequence ID" value="XM_022470303.1"/>
</dbReference>
<keyword evidence="6" id="KW-0675">Receptor</keyword>
<evidence type="ECO:0000259" key="8">
    <source>
        <dbReference type="PROSITE" id="PS50262"/>
    </source>
</evidence>
<dbReference type="InterPro" id="IPR017452">
    <property type="entry name" value="GPCR_Rhodpsn_7TM"/>
</dbReference>
<feature type="transmembrane region" description="Helical" evidence="7">
    <location>
        <begin position="98"/>
        <end position="119"/>
    </location>
</feature>
<dbReference type="Pfam" id="PF00001">
    <property type="entry name" value="7tm_1"/>
    <property type="match status" value="1"/>
</dbReference>
<name>A0A8B8DGD2_CRAVI</name>
<dbReference type="GeneID" id="111125981"/>
<protein>
    <submittedName>
        <fullName evidence="10">Glucose-dependent insulinotropic receptor-like</fullName>
    </submittedName>
</protein>
<dbReference type="PANTHER" id="PTHR22750">
    <property type="entry name" value="G-PROTEIN COUPLED RECEPTOR"/>
    <property type="match status" value="1"/>
</dbReference>
<feature type="transmembrane region" description="Helical" evidence="7">
    <location>
        <begin position="180"/>
        <end position="203"/>
    </location>
</feature>
<keyword evidence="9" id="KW-1185">Reference proteome</keyword>
<reference evidence="10" key="1">
    <citation type="submission" date="2025-08" db="UniProtKB">
        <authorList>
            <consortium name="RefSeq"/>
        </authorList>
    </citation>
    <scope>IDENTIFICATION</scope>
    <source>
        <tissue evidence="10">Whole sample</tissue>
    </source>
</reference>
<dbReference type="OrthoDB" id="6287421at2759"/>
<evidence type="ECO:0000256" key="3">
    <source>
        <dbReference type="ARBA" id="ARBA00022692"/>
    </source>
</evidence>
<feature type="transmembrane region" description="Helical" evidence="7">
    <location>
        <begin position="20"/>
        <end position="50"/>
    </location>
</feature>
<proteinExistence type="inferred from homology"/>
<dbReference type="PROSITE" id="PS00237">
    <property type="entry name" value="G_PROTEIN_RECEP_F1_1"/>
    <property type="match status" value="1"/>
</dbReference>
<keyword evidence="2" id="KW-1003">Cell membrane</keyword>
<evidence type="ECO:0000256" key="5">
    <source>
        <dbReference type="ARBA" id="ARBA00023136"/>
    </source>
</evidence>
<feature type="domain" description="G-protein coupled receptors family 1 profile" evidence="8">
    <location>
        <begin position="41"/>
        <end position="292"/>
    </location>
</feature>
<evidence type="ECO:0000256" key="4">
    <source>
        <dbReference type="ARBA" id="ARBA00022989"/>
    </source>
</evidence>
<dbReference type="AlphaFoldDB" id="A0A8B8DGD2"/>
<dbReference type="GO" id="GO:0005886">
    <property type="term" value="C:plasma membrane"/>
    <property type="evidence" value="ECO:0007669"/>
    <property type="project" value="UniProtKB-SubCell"/>
</dbReference>
<keyword evidence="4 7" id="KW-1133">Transmembrane helix</keyword>
<evidence type="ECO:0000313" key="10">
    <source>
        <dbReference type="RefSeq" id="XP_022326011.1"/>
    </source>
</evidence>
<evidence type="ECO:0000256" key="6">
    <source>
        <dbReference type="RuleBase" id="RU000688"/>
    </source>
</evidence>
<evidence type="ECO:0000256" key="1">
    <source>
        <dbReference type="ARBA" id="ARBA00004651"/>
    </source>
</evidence>
<dbReference type="GO" id="GO:0004930">
    <property type="term" value="F:G protein-coupled receptor activity"/>
    <property type="evidence" value="ECO:0007669"/>
    <property type="project" value="UniProtKB-KW"/>
</dbReference>
<organism evidence="9 10">
    <name type="scientific">Crassostrea virginica</name>
    <name type="common">Eastern oyster</name>
    <dbReference type="NCBI Taxonomy" id="6565"/>
    <lineage>
        <taxon>Eukaryota</taxon>
        <taxon>Metazoa</taxon>
        <taxon>Spiralia</taxon>
        <taxon>Lophotrochozoa</taxon>
        <taxon>Mollusca</taxon>
        <taxon>Bivalvia</taxon>
        <taxon>Autobranchia</taxon>
        <taxon>Pteriomorphia</taxon>
        <taxon>Ostreida</taxon>
        <taxon>Ostreoidea</taxon>
        <taxon>Ostreidae</taxon>
        <taxon>Crassostrea</taxon>
    </lineage>
</organism>
<accession>A0A8B8DGD2</accession>
<evidence type="ECO:0000256" key="7">
    <source>
        <dbReference type="SAM" id="Phobius"/>
    </source>
</evidence>
<dbReference type="CDD" id="cd00637">
    <property type="entry name" value="7tm_classA_rhodopsin-like"/>
    <property type="match status" value="1"/>
</dbReference>
<keyword evidence="5 7" id="KW-0472">Membrane</keyword>
<dbReference type="PROSITE" id="PS50262">
    <property type="entry name" value="G_PROTEIN_RECEP_F1_2"/>
    <property type="match status" value="1"/>
</dbReference>
<keyword evidence="6" id="KW-0807">Transducer</keyword>
<dbReference type="Proteomes" id="UP000694844">
    <property type="component" value="Chromosome 3"/>
</dbReference>
<dbReference type="InterPro" id="IPR000276">
    <property type="entry name" value="GPCR_Rhodpsn"/>
</dbReference>
<dbReference type="SUPFAM" id="SSF81321">
    <property type="entry name" value="Family A G protein-coupled receptor-like"/>
    <property type="match status" value="1"/>
</dbReference>
<evidence type="ECO:0000313" key="9">
    <source>
        <dbReference type="Proteomes" id="UP000694844"/>
    </source>
</evidence>
<dbReference type="KEGG" id="cvn:111125981"/>
<comment type="similarity">
    <text evidence="6">Belongs to the G-protein coupled receptor 1 family.</text>
</comment>
<comment type="subcellular location">
    <subcellularLocation>
        <location evidence="1">Cell membrane</location>
        <topology evidence="1">Multi-pass membrane protein</topology>
    </subcellularLocation>
</comment>